<dbReference type="InterPro" id="IPR056884">
    <property type="entry name" value="NPHP3-like_N"/>
</dbReference>
<feature type="repeat" description="WD" evidence="3">
    <location>
        <begin position="949"/>
        <end position="990"/>
    </location>
</feature>
<evidence type="ECO:0000259" key="4">
    <source>
        <dbReference type="Pfam" id="PF24883"/>
    </source>
</evidence>
<name>A0A8H7LGD6_9AGAM</name>
<dbReference type="InterPro" id="IPR015943">
    <property type="entry name" value="WD40/YVTN_repeat-like_dom_sf"/>
</dbReference>
<dbReference type="InterPro" id="IPR001680">
    <property type="entry name" value="WD40_rpt"/>
</dbReference>
<dbReference type="SUPFAM" id="SSF50998">
    <property type="entry name" value="Quinoprotein alcohol dehydrogenase-like"/>
    <property type="match status" value="2"/>
</dbReference>
<protein>
    <submittedName>
        <fullName evidence="5">WD40 repeat-like protein</fullName>
    </submittedName>
</protein>
<feature type="domain" description="Nephrocystin 3-like N-terminal" evidence="4">
    <location>
        <begin position="226"/>
        <end position="373"/>
    </location>
</feature>
<dbReference type="InterPro" id="IPR020472">
    <property type="entry name" value="WD40_PAC1"/>
</dbReference>
<evidence type="ECO:0000256" key="2">
    <source>
        <dbReference type="ARBA" id="ARBA00022737"/>
    </source>
</evidence>
<evidence type="ECO:0000256" key="1">
    <source>
        <dbReference type="ARBA" id="ARBA00022574"/>
    </source>
</evidence>
<feature type="repeat" description="WD" evidence="3">
    <location>
        <begin position="991"/>
        <end position="1032"/>
    </location>
</feature>
<dbReference type="Pfam" id="PF24883">
    <property type="entry name" value="NPHP3_N"/>
    <property type="match status" value="1"/>
</dbReference>
<dbReference type="SUPFAM" id="SSF52540">
    <property type="entry name" value="P-loop containing nucleoside triphosphate hydrolases"/>
    <property type="match status" value="1"/>
</dbReference>
<dbReference type="Pfam" id="PF00400">
    <property type="entry name" value="WD40"/>
    <property type="match status" value="4"/>
</dbReference>
<comment type="caution">
    <text evidence="5">The sequence shown here is derived from an EMBL/GenBank/DDBJ whole genome shotgun (WGS) entry which is preliminary data.</text>
</comment>
<dbReference type="PANTHER" id="PTHR19879:SF9">
    <property type="entry name" value="TRANSCRIPTION INITIATION FACTOR TFIID SUBUNIT 5"/>
    <property type="match status" value="1"/>
</dbReference>
<reference evidence="5" key="1">
    <citation type="submission" date="2020-09" db="EMBL/GenBank/DDBJ databases">
        <title>Comparative genome analyses of four rice-infecting Rhizoctonia solani isolates reveal extensive enrichment of homogalacturonan modification genes.</title>
        <authorList>
            <person name="Lee D.-Y."/>
            <person name="Jeon J."/>
            <person name="Kim K.-T."/>
            <person name="Cheong K."/>
            <person name="Song H."/>
            <person name="Choi G."/>
            <person name="Ko J."/>
            <person name="Opiyo S.O."/>
            <person name="Zuo S."/>
            <person name="Madhav S."/>
            <person name="Lee Y.-H."/>
            <person name="Wang G.-L."/>
        </authorList>
    </citation>
    <scope>NUCLEOTIDE SEQUENCE</scope>
    <source>
        <strain evidence="5">AG1-IA YN-7</strain>
    </source>
</reference>
<keyword evidence="1 3" id="KW-0853">WD repeat</keyword>
<dbReference type="InterPro" id="IPR011047">
    <property type="entry name" value="Quinoprotein_ADH-like_sf"/>
</dbReference>
<dbReference type="EMBL" id="JACYCC010000220">
    <property type="protein sequence ID" value="KAF8671108.1"/>
    <property type="molecule type" value="Genomic_DNA"/>
</dbReference>
<gene>
    <name evidence="5" type="ORF">RHS04_08469</name>
</gene>
<dbReference type="AlphaFoldDB" id="A0A8H7LGD6"/>
<dbReference type="Gene3D" id="3.40.50.300">
    <property type="entry name" value="P-loop containing nucleotide triphosphate hydrolases"/>
    <property type="match status" value="1"/>
</dbReference>
<proteinExistence type="predicted"/>
<dbReference type="SMART" id="SM00320">
    <property type="entry name" value="WD40"/>
    <property type="match status" value="6"/>
</dbReference>
<dbReference type="PROSITE" id="PS50294">
    <property type="entry name" value="WD_REPEATS_REGION"/>
    <property type="match status" value="3"/>
</dbReference>
<organism evidence="5 6">
    <name type="scientific">Rhizoctonia solani</name>
    <dbReference type="NCBI Taxonomy" id="456999"/>
    <lineage>
        <taxon>Eukaryota</taxon>
        <taxon>Fungi</taxon>
        <taxon>Dikarya</taxon>
        <taxon>Basidiomycota</taxon>
        <taxon>Agaricomycotina</taxon>
        <taxon>Agaricomycetes</taxon>
        <taxon>Cantharellales</taxon>
        <taxon>Ceratobasidiaceae</taxon>
        <taxon>Rhizoctonia</taxon>
    </lineage>
</organism>
<accession>A0A8H7LGD6</accession>
<dbReference type="PROSITE" id="PS50082">
    <property type="entry name" value="WD_REPEATS_2"/>
    <property type="match status" value="3"/>
</dbReference>
<evidence type="ECO:0000256" key="3">
    <source>
        <dbReference type="PROSITE-ProRule" id="PRU00221"/>
    </source>
</evidence>
<dbReference type="PRINTS" id="PR00320">
    <property type="entry name" value="GPROTEINBRPT"/>
</dbReference>
<keyword evidence="2" id="KW-0677">Repeat</keyword>
<feature type="repeat" description="WD" evidence="3">
    <location>
        <begin position="906"/>
        <end position="942"/>
    </location>
</feature>
<sequence>MSSAPERFKSTKLISHINKLDEATSAAGAKLKSSFRALARCAETFPPIKSALDDMSELVKVLENIGEDKLDIKDVLADLQASADALEPYITRLDSGESSGSIALIIKSIHEHIQYVKCRREQGLLKGSDAIEQAQKVEKLLKRLHDDVALRTWDNTARQLDETLLGRLLPVHDARYNSLYATTIQRGACTLGTRQELLETLQNWAGPGENQLEGTQPKDLQDIDCGNAKAFWINGMAGTGKTTVAYSLCKWLETNTQLGASFFCSGTSTPCQKTNNIVPTIAYQLGRFSPAFQSAVCKVLRNDPDAATYEVQVQLDMLILRPMLMIKDAMPSGVVVVIDALDECADSYGAGMVVEFLLDYAKKIPVKFFISSRPEPVIWEKMLSCLGSSSSMIRLHDIDASIVQADIQKYLTAELKYISPRPTEAQILQLTQQAGRLFIYAATLVRYINPRGARVPSKTRLETILAINTPKSQARDREPANLYRELDQLYNSVLEMGFSELLEEHEAAMMRDILGTVVCAKEPVTIDTLAGLLGSTTEDISYMIGSLHSVLHVPDRGGLISTLHALFHDFLLNRSRAREAYYSDEARRNEIIAQSCFRVMKQQLCFNICHLQSSFVANSDVLDLDEQIKQSVSSELVYACRYWSEHLQSSNASISEDSSCVLAAMLDNFLSTRLLFWLEVMNLAKCKWTASLALRHTRAWLQANNLMPEYWRGLLDAHNFCAQFGGGGCSQSTPHIYISALPQCKTSNLVYRNYRKLLKDLLEVGGPALSWRGDAQLKSFHMQSLASGLAFSHDSTRIFCGTSREVRIQSLDDAAIPSSFSSSHGLRAIISLASSLDGSILVVLIEGHVEVYNIQGGYQIYDLAIPSTSSSVGVSHTKPTSIATGHNDGTIWLHALHSERPDGLLLKGHKYSVNSVTFSPTCMRLASGSNDKHVRIWSLHSGAWDSQVLTGHSDWVNSVTFSSDGALIASGSVDSTVRLWDAYSGAPLRIFSGHTNSVRSVAISPNCTQIASGSRDKTVRLWDLRTGKEFGEPRKHIDWVESVAFSPNGSYIASCSGHKIVLWDASSDTLDRPPYDNHAVSTSLFASANDSRAWSDAWDVWTNPDILWSQYEAESSLFFAFGGKKSRCIVQSIRSNYPDTLDWNDYNQSIIVWQGSRVIAQINNLRPLDEQGGTAEIWDIRLLGAELKAVDASSNINQPQVESKMRAEVSGPLTLTQQDGWLRDANERLLYWFPPEAHQELMLLRPHALLAISDAAFGYEFWSSKLAIGDQWVRCYSE</sequence>
<dbReference type="PANTHER" id="PTHR19879">
    <property type="entry name" value="TRANSCRIPTION INITIATION FACTOR TFIID"/>
    <property type="match status" value="1"/>
</dbReference>
<dbReference type="Proteomes" id="UP000650582">
    <property type="component" value="Unassembled WGS sequence"/>
</dbReference>
<evidence type="ECO:0000313" key="6">
    <source>
        <dbReference type="Proteomes" id="UP000650582"/>
    </source>
</evidence>
<dbReference type="InterPro" id="IPR019775">
    <property type="entry name" value="WD40_repeat_CS"/>
</dbReference>
<dbReference type="Gene3D" id="2.130.10.10">
    <property type="entry name" value="YVTN repeat-like/Quinoprotein amine dehydrogenase"/>
    <property type="match status" value="2"/>
</dbReference>
<dbReference type="PROSITE" id="PS00678">
    <property type="entry name" value="WD_REPEATS_1"/>
    <property type="match status" value="1"/>
</dbReference>
<dbReference type="CDD" id="cd00200">
    <property type="entry name" value="WD40"/>
    <property type="match status" value="1"/>
</dbReference>
<evidence type="ECO:0000313" key="5">
    <source>
        <dbReference type="EMBL" id="KAF8671108.1"/>
    </source>
</evidence>
<dbReference type="InterPro" id="IPR027417">
    <property type="entry name" value="P-loop_NTPase"/>
</dbReference>